<evidence type="ECO:0000259" key="3">
    <source>
        <dbReference type="PROSITE" id="PS51371"/>
    </source>
</evidence>
<comment type="caution">
    <text evidence="4">The sequence shown here is derived from an EMBL/GenBank/DDBJ whole genome shotgun (WGS) entry which is preliminary data.</text>
</comment>
<reference evidence="4 5" key="1">
    <citation type="submission" date="2024-03" db="EMBL/GenBank/DDBJ databases">
        <title>Novel Streptomyces species of biotechnological and ecological value are a feature of Machair soil.</title>
        <authorList>
            <person name="Prole J.R."/>
            <person name="Goodfellow M."/>
            <person name="Allenby N."/>
            <person name="Ward A.C."/>
        </authorList>
    </citation>
    <scope>NUCLEOTIDE SEQUENCE [LARGE SCALE GENOMIC DNA]</scope>
    <source>
        <strain evidence="4 5">MS1.HAVA.3</strain>
    </source>
</reference>
<dbReference type="EMBL" id="JBBKAM010000002">
    <property type="protein sequence ID" value="MEJ8641204.1"/>
    <property type="molecule type" value="Genomic_DNA"/>
</dbReference>
<dbReference type="SUPFAM" id="SSF54631">
    <property type="entry name" value="CBS-domain pair"/>
    <property type="match status" value="1"/>
</dbReference>
<dbReference type="Gene3D" id="3.10.580.10">
    <property type="entry name" value="CBS-domain"/>
    <property type="match status" value="1"/>
</dbReference>
<keyword evidence="1" id="KW-0129">CBS domain</keyword>
<proteinExistence type="predicted"/>
<evidence type="ECO:0000256" key="1">
    <source>
        <dbReference type="PROSITE-ProRule" id="PRU00703"/>
    </source>
</evidence>
<feature type="region of interest" description="Disordered" evidence="2">
    <location>
        <begin position="153"/>
        <end position="187"/>
    </location>
</feature>
<dbReference type="InterPro" id="IPR046342">
    <property type="entry name" value="CBS_dom_sf"/>
</dbReference>
<dbReference type="InterPro" id="IPR000644">
    <property type="entry name" value="CBS_dom"/>
</dbReference>
<feature type="domain" description="CBS" evidence="3">
    <location>
        <begin position="93"/>
        <end position="156"/>
    </location>
</feature>
<sequence length="187" mass="19703">MSARDLAAPYPCVTTADGADDAVRLLVAHSLPALLVLDTNGMPRAVVPVSQLVRQLVPDAAVEDPLRAAVLRDEHSAQQFAGLVGLTVAEWLPRHGFRAQCVGPDATVARIAEVMARKRTPLVPVIEPVDDDGVRMLGVVSADAVLHHLLAASSDTGTTGTPPRAPRPRPAAQHDPQLFLRSSAQGS</sequence>
<dbReference type="PROSITE" id="PS51371">
    <property type="entry name" value="CBS"/>
    <property type="match status" value="1"/>
</dbReference>
<evidence type="ECO:0000313" key="4">
    <source>
        <dbReference type="EMBL" id="MEJ8641204.1"/>
    </source>
</evidence>
<evidence type="ECO:0000313" key="5">
    <source>
        <dbReference type="Proteomes" id="UP001382904"/>
    </source>
</evidence>
<gene>
    <name evidence="4" type="ORF">WKI68_06330</name>
</gene>
<protein>
    <submittedName>
        <fullName evidence="4">CBS domain-containing protein</fullName>
    </submittedName>
</protein>
<organism evidence="4 5">
    <name type="scientific">Streptomyces caledonius</name>
    <dbReference type="NCBI Taxonomy" id="3134107"/>
    <lineage>
        <taxon>Bacteria</taxon>
        <taxon>Bacillati</taxon>
        <taxon>Actinomycetota</taxon>
        <taxon>Actinomycetes</taxon>
        <taxon>Kitasatosporales</taxon>
        <taxon>Streptomycetaceae</taxon>
        <taxon>Streptomyces</taxon>
    </lineage>
</organism>
<keyword evidence="5" id="KW-1185">Reference proteome</keyword>
<evidence type="ECO:0000256" key="2">
    <source>
        <dbReference type="SAM" id="MobiDB-lite"/>
    </source>
</evidence>
<dbReference type="Pfam" id="PF00571">
    <property type="entry name" value="CBS"/>
    <property type="match status" value="1"/>
</dbReference>
<accession>A0ABU8TZZ2</accession>
<name>A0ABU8TZZ2_9ACTN</name>
<dbReference type="Proteomes" id="UP001382904">
    <property type="component" value="Unassembled WGS sequence"/>
</dbReference>